<feature type="compositionally biased region" description="Polar residues" evidence="1">
    <location>
        <begin position="38"/>
        <end position="56"/>
    </location>
</feature>
<evidence type="ECO:0000313" key="2">
    <source>
        <dbReference type="EMBL" id="SJL07778.1"/>
    </source>
</evidence>
<dbReference type="OrthoDB" id="3361009at2759"/>
<feature type="region of interest" description="Disordered" evidence="1">
    <location>
        <begin position="1"/>
        <end position="87"/>
    </location>
</feature>
<protein>
    <submittedName>
        <fullName evidence="2">Uncharacterized protein</fullName>
    </submittedName>
</protein>
<dbReference type="AlphaFoldDB" id="A0A284RGA7"/>
<organism evidence="2 3">
    <name type="scientific">Armillaria ostoyae</name>
    <name type="common">Armillaria root rot fungus</name>
    <dbReference type="NCBI Taxonomy" id="47428"/>
    <lineage>
        <taxon>Eukaryota</taxon>
        <taxon>Fungi</taxon>
        <taxon>Dikarya</taxon>
        <taxon>Basidiomycota</taxon>
        <taxon>Agaricomycotina</taxon>
        <taxon>Agaricomycetes</taxon>
        <taxon>Agaricomycetidae</taxon>
        <taxon>Agaricales</taxon>
        <taxon>Marasmiineae</taxon>
        <taxon>Physalacriaceae</taxon>
        <taxon>Armillaria</taxon>
    </lineage>
</organism>
<keyword evidence="3" id="KW-1185">Reference proteome</keyword>
<dbReference type="EMBL" id="FUEG01000008">
    <property type="protein sequence ID" value="SJL07778.1"/>
    <property type="molecule type" value="Genomic_DNA"/>
</dbReference>
<name>A0A284RGA7_ARMOS</name>
<dbReference type="Proteomes" id="UP000219338">
    <property type="component" value="Unassembled WGS sequence"/>
</dbReference>
<reference evidence="3" key="1">
    <citation type="journal article" date="2017" name="Nat. Ecol. Evol.">
        <title>Genome expansion and lineage-specific genetic innovations in the forest pathogenic fungi Armillaria.</title>
        <authorList>
            <person name="Sipos G."/>
            <person name="Prasanna A.N."/>
            <person name="Walter M.C."/>
            <person name="O'Connor E."/>
            <person name="Balint B."/>
            <person name="Krizsan K."/>
            <person name="Kiss B."/>
            <person name="Hess J."/>
            <person name="Varga T."/>
            <person name="Slot J."/>
            <person name="Riley R."/>
            <person name="Boka B."/>
            <person name="Rigling D."/>
            <person name="Barry K."/>
            <person name="Lee J."/>
            <person name="Mihaltcheva S."/>
            <person name="LaButti K."/>
            <person name="Lipzen A."/>
            <person name="Waldron R."/>
            <person name="Moloney N.M."/>
            <person name="Sperisen C."/>
            <person name="Kredics L."/>
            <person name="Vagvoelgyi C."/>
            <person name="Patrignani A."/>
            <person name="Fitzpatrick D."/>
            <person name="Nagy I."/>
            <person name="Doyle S."/>
            <person name="Anderson J.B."/>
            <person name="Grigoriev I.V."/>
            <person name="Gueldener U."/>
            <person name="Muensterkoetter M."/>
            <person name="Nagy L.G."/>
        </authorList>
    </citation>
    <scope>NUCLEOTIDE SEQUENCE [LARGE SCALE GENOMIC DNA]</scope>
    <source>
        <strain evidence="3">C18/9</strain>
    </source>
</reference>
<dbReference type="OMA" id="QAPFKER"/>
<evidence type="ECO:0000313" key="3">
    <source>
        <dbReference type="Proteomes" id="UP000219338"/>
    </source>
</evidence>
<gene>
    <name evidence="2" type="ORF">ARMOST_11128</name>
</gene>
<evidence type="ECO:0000256" key="1">
    <source>
        <dbReference type="SAM" id="MobiDB-lite"/>
    </source>
</evidence>
<sequence length="131" mass="13953">MSVVSKETASRSDDPKSSAVYDPSTSESHGTVYPSDVAQPTRSHSVSQQGNTQPGSGSVVHDTADQEPRVLEMPADGQSNRSNIQAPFKERVVGAALKTRGTLLKKPEVKEAGQQLLDGKIDIPEARANIN</sequence>
<proteinExistence type="predicted"/>
<accession>A0A284RGA7</accession>